<accession>A0AAW6REL7</accession>
<dbReference type="Proteomes" id="UP001237156">
    <property type="component" value="Unassembled WGS sequence"/>
</dbReference>
<protein>
    <submittedName>
        <fullName evidence="2">Uncharacterized protein</fullName>
    </submittedName>
</protein>
<organism evidence="2 3">
    <name type="scientific">Ottowia cancrivicina</name>
    <dbReference type="NCBI Taxonomy" id="3040346"/>
    <lineage>
        <taxon>Bacteria</taxon>
        <taxon>Pseudomonadati</taxon>
        <taxon>Pseudomonadota</taxon>
        <taxon>Betaproteobacteria</taxon>
        <taxon>Burkholderiales</taxon>
        <taxon>Comamonadaceae</taxon>
        <taxon>Ottowia</taxon>
    </lineage>
</organism>
<proteinExistence type="predicted"/>
<evidence type="ECO:0000313" key="3">
    <source>
        <dbReference type="Proteomes" id="UP001237156"/>
    </source>
</evidence>
<dbReference type="InterPro" id="IPR046505">
    <property type="entry name" value="DUF6683"/>
</dbReference>
<keyword evidence="1" id="KW-0812">Transmembrane</keyword>
<keyword evidence="1" id="KW-0472">Membrane</keyword>
<keyword evidence="3" id="KW-1185">Reference proteome</keyword>
<dbReference type="Pfam" id="PF20388">
    <property type="entry name" value="DUF6683"/>
    <property type="match status" value="1"/>
</dbReference>
<keyword evidence="1" id="KW-1133">Transmembrane helix</keyword>
<evidence type="ECO:0000256" key="1">
    <source>
        <dbReference type="SAM" id="Phobius"/>
    </source>
</evidence>
<gene>
    <name evidence="2" type="ORF">QB898_02720</name>
</gene>
<sequence length="267" mass="29730">MLHIIILPQDSAKRSEGCRGAQKAVARTFGVVITVLALWLICSSSAQAWGISLDTLSALMEQDTLNRMMAEQERLRNIDADTTLSRPLPKESPLASGNWEAGYGEVRGRFSKERGFAFLAGQYGLGDDYSERKWYFKRLAMDFNHTQPALWDVPMNNLATGMAALVASGYGVYSGRQVEATWMKPVFLQMEAAMLKNNKIVQMDYSDKGYLYQVMVCLAMDLEARAKQASSPEMKAQWKEMGGQVLSTVLHVPPDKVMLGPKGITFK</sequence>
<evidence type="ECO:0000313" key="2">
    <source>
        <dbReference type="EMBL" id="MDG9698640.1"/>
    </source>
</evidence>
<name>A0AAW6REL7_9BURK</name>
<dbReference type="AlphaFoldDB" id="A0AAW6REL7"/>
<dbReference type="EMBL" id="JARVII010000003">
    <property type="protein sequence ID" value="MDG9698640.1"/>
    <property type="molecule type" value="Genomic_DNA"/>
</dbReference>
<reference evidence="2 3" key="1">
    <citation type="submission" date="2023-04" db="EMBL/GenBank/DDBJ databases">
        <title>Ottowia paracancer sp. nov., isolated from human stomach.</title>
        <authorList>
            <person name="Song Y."/>
        </authorList>
    </citation>
    <scope>NUCLEOTIDE SEQUENCE [LARGE SCALE GENOMIC DNA]</scope>
    <source>
        <strain evidence="2 3">10c7w1</strain>
    </source>
</reference>
<feature type="transmembrane region" description="Helical" evidence="1">
    <location>
        <begin position="24"/>
        <end position="41"/>
    </location>
</feature>
<comment type="caution">
    <text evidence="2">The sequence shown here is derived from an EMBL/GenBank/DDBJ whole genome shotgun (WGS) entry which is preliminary data.</text>
</comment>